<evidence type="ECO:0000256" key="13">
    <source>
        <dbReference type="SAM" id="MobiDB-lite"/>
    </source>
</evidence>
<keyword evidence="11" id="KW-0547">Nucleotide-binding</keyword>
<dbReference type="AlphaFoldDB" id="A0A1Y1IQY2"/>
<proteinExistence type="inferred from homology"/>
<dbReference type="PANTHER" id="PTHR20884:SF8">
    <property type="entry name" value="GDP-D-GLUCOSE PHOSPHORYLASE 1"/>
    <property type="match status" value="1"/>
</dbReference>
<evidence type="ECO:0000256" key="4">
    <source>
        <dbReference type="ARBA" id="ARBA00006451"/>
    </source>
</evidence>
<dbReference type="InterPro" id="IPR026506">
    <property type="entry name" value="GDPGP"/>
</dbReference>
<comment type="function">
    <text evidence="2">Specific and highly efficient GDP-D-glucose phosphorylase regulating the levels of GDP-D-glucose in cells.</text>
</comment>
<evidence type="ECO:0000256" key="6">
    <source>
        <dbReference type="ARBA" id="ARBA00018857"/>
    </source>
</evidence>
<keyword evidence="7" id="KW-0963">Cytoplasm</keyword>
<name>A0A1Y1IQY2_KLENI</name>
<evidence type="ECO:0000256" key="3">
    <source>
        <dbReference type="ARBA" id="ARBA00004496"/>
    </source>
</evidence>
<evidence type="ECO:0000256" key="11">
    <source>
        <dbReference type="ARBA" id="ARBA00022741"/>
    </source>
</evidence>
<sequence length="473" mass="52313">MAQLGAILTIRRVPTLLSLNQDADAPGCGNACLEECWEAPGAVIPLYTYARRYCSKPKRTRSFGDLHTVPDIDPPSNSSGSDSDSEPDKSCLDQLLVAQWEDRAERGLFRYDVTACETKMLAGEYGFIAQLNEGRHLKKRPTEFRVDQVLQPFDAAKFNFTKVDPAEVLFRFEQSEDGRSDYYEHAPVSDSPNVVIINVSPIEYGHVLLVPRVLDCLPQRLDVDSLLLALHFAHEADNPYLRLGYNSLGAFATINHLHFQAYYLNAPFPVERAPTVCFSPKKRKRAVKVCELRQYPVRALVFEVGASLPELAAAVGRVCARLQDRNRPFNVLIADSGARVFVFPQCYAERQARGEVAAAVLDTQVNPAAWEISGHMVLKRREDYDAATQDWAWALLAEVSLDAAAFHEVKQWCLDEGDPAQAPDEAQPQPPKGAGAKAVQHAYDDGELALFEDLLYPGAGAEDADGVVPQLAA</sequence>
<feature type="region of interest" description="Disordered" evidence="13">
    <location>
        <begin position="417"/>
        <end position="439"/>
    </location>
</feature>
<dbReference type="Pfam" id="PF26216">
    <property type="entry name" value="GDPGP1_C"/>
    <property type="match status" value="1"/>
</dbReference>
<dbReference type="InterPro" id="IPR058865">
    <property type="entry name" value="GDPGP1_C"/>
</dbReference>
<comment type="subcellular location">
    <subcellularLocation>
        <location evidence="3">Cytoplasm</location>
    </subcellularLocation>
</comment>
<keyword evidence="10" id="KW-0548">Nucleotidyltransferase</keyword>
<dbReference type="GO" id="GO:0006006">
    <property type="term" value="P:glucose metabolic process"/>
    <property type="evidence" value="ECO:0000318"/>
    <property type="project" value="GO_Central"/>
</dbReference>
<evidence type="ECO:0000313" key="17">
    <source>
        <dbReference type="Proteomes" id="UP000054558"/>
    </source>
</evidence>
<dbReference type="OrthoDB" id="417175at2759"/>
<feature type="domain" description="GDPGP1-like N-terminal" evidence="15">
    <location>
        <begin position="92"/>
        <end position="262"/>
    </location>
</feature>
<evidence type="ECO:0000259" key="15">
    <source>
        <dbReference type="Pfam" id="PF26217"/>
    </source>
</evidence>
<evidence type="ECO:0000256" key="5">
    <source>
        <dbReference type="ARBA" id="ARBA00012507"/>
    </source>
</evidence>
<comment type="similarity">
    <text evidence="4">Belongs to the GDPGP1 family.</text>
</comment>
<evidence type="ECO:0000256" key="12">
    <source>
        <dbReference type="ARBA" id="ARBA00022801"/>
    </source>
</evidence>
<evidence type="ECO:0000256" key="9">
    <source>
        <dbReference type="ARBA" id="ARBA00022679"/>
    </source>
</evidence>
<dbReference type="STRING" id="105231.A0A1Y1IQY2"/>
<dbReference type="InterPro" id="IPR058866">
    <property type="entry name" value="GDPGP1_N"/>
</dbReference>
<evidence type="ECO:0000256" key="7">
    <source>
        <dbReference type="ARBA" id="ARBA00022490"/>
    </source>
</evidence>
<evidence type="ECO:0000256" key="1">
    <source>
        <dbReference type="ARBA" id="ARBA00000063"/>
    </source>
</evidence>
<feature type="region of interest" description="Disordered" evidence="13">
    <location>
        <begin position="64"/>
        <end position="89"/>
    </location>
</feature>
<dbReference type="EMBL" id="DF238346">
    <property type="protein sequence ID" value="GAQ93260.1"/>
    <property type="molecule type" value="Genomic_DNA"/>
</dbReference>
<dbReference type="GO" id="GO:0016787">
    <property type="term" value="F:hydrolase activity"/>
    <property type="evidence" value="ECO:0007669"/>
    <property type="project" value="UniProtKB-KW"/>
</dbReference>
<organism evidence="16 17">
    <name type="scientific">Klebsormidium nitens</name>
    <name type="common">Green alga</name>
    <name type="synonym">Ulothrix nitens</name>
    <dbReference type="NCBI Taxonomy" id="105231"/>
    <lineage>
        <taxon>Eukaryota</taxon>
        <taxon>Viridiplantae</taxon>
        <taxon>Streptophyta</taxon>
        <taxon>Klebsormidiophyceae</taxon>
        <taxon>Klebsormidiales</taxon>
        <taxon>Klebsormidiaceae</taxon>
        <taxon>Klebsormidium</taxon>
    </lineage>
</organism>
<reference evidence="16 17" key="1">
    <citation type="journal article" date="2014" name="Nat. Commun.">
        <title>Klebsormidium flaccidum genome reveals primary factors for plant terrestrial adaptation.</title>
        <authorList>
            <person name="Hori K."/>
            <person name="Maruyama F."/>
            <person name="Fujisawa T."/>
            <person name="Togashi T."/>
            <person name="Yamamoto N."/>
            <person name="Seo M."/>
            <person name="Sato S."/>
            <person name="Yamada T."/>
            <person name="Mori H."/>
            <person name="Tajima N."/>
            <person name="Moriyama T."/>
            <person name="Ikeuchi M."/>
            <person name="Watanabe M."/>
            <person name="Wada H."/>
            <person name="Kobayashi K."/>
            <person name="Saito M."/>
            <person name="Masuda T."/>
            <person name="Sasaki-Sekimoto Y."/>
            <person name="Mashiguchi K."/>
            <person name="Awai K."/>
            <person name="Shimojima M."/>
            <person name="Masuda S."/>
            <person name="Iwai M."/>
            <person name="Nobusawa T."/>
            <person name="Narise T."/>
            <person name="Kondo S."/>
            <person name="Saito H."/>
            <person name="Sato R."/>
            <person name="Murakawa M."/>
            <person name="Ihara Y."/>
            <person name="Oshima-Yamada Y."/>
            <person name="Ohtaka K."/>
            <person name="Satoh M."/>
            <person name="Sonobe K."/>
            <person name="Ishii M."/>
            <person name="Ohtani R."/>
            <person name="Kanamori-Sato M."/>
            <person name="Honoki R."/>
            <person name="Miyazaki D."/>
            <person name="Mochizuki H."/>
            <person name="Umetsu J."/>
            <person name="Higashi K."/>
            <person name="Shibata D."/>
            <person name="Kamiya Y."/>
            <person name="Sato N."/>
            <person name="Nakamura Y."/>
            <person name="Tabata S."/>
            <person name="Ida S."/>
            <person name="Kurokawa K."/>
            <person name="Ohta H."/>
        </authorList>
    </citation>
    <scope>NUCLEOTIDE SEQUENCE [LARGE SCALE GENOMIC DNA]</scope>
    <source>
        <strain evidence="16 17">NIES-2285</strain>
    </source>
</reference>
<dbReference type="OMA" id="NNEDWDG"/>
<accession>A0A1Y1IQY2</accession>
<keyword evidence="17" id="KW-1185">Reference proteome</keyword>
<dbReference type="PANTHER" id="PTHR20884">
    <property type="entry name" value="GDP-D-GLUCOSE PHOSPHORYLASE 1"/>
    <property type="match status" value="1"/>
</dbReference>
<gene>
    <name evidence="16" type="ORF">KFL_013970010</name>
</gene>
<keyword evidence="8" id="KW-0344">Guanine-nucleotide releasing factor</keyword>
<dbReference type="GO" id="GO:0005085">
    <property type="term" value="F:guanyl-nucleotide exchange factor activity"/>
    <property type="evidence" value="ECO:0007669"/>
    <property type="project" value="UniProtKB-KW"/>
</dbReference>
<dbReference type="EC" id="2.7.7.78" evidence="5"/>
<evidence type="ECO:0000256" key="8">
    <source>
        <dbReference type="ARBA" id="ARBA00022658"/>
    </source>
</evidence>
<dbReference type="GO" id="GO:0005737">
    <property type="term" value="C:cytoplasm"/>
    <property type="evidence" value="ECO:0000318"/>
    <property type="project" value="GO_Central"/>
</dbReference>
<evidence type="ECO:0000256" key="10">
    <source>
        <dbReference type="ARBA" id="ARBA00022695"/>
    </source>
</evidence>
<protein>
    <recommendedName>
        <fullName evidence="6">GDP-D-glucose phosphorylase 1</fullName>
        <ecNumber evidence="5">2.7.7.78</ecNumber>
    </recommendedName>
</protein>
<dbReference type="Pfam" id="PF26217">
    <property type="entry name" value="GDPGP1_N"/>
    <property type="match status" value="1"/>
</dbReference>
<evidence type="ECO:0000313" key="16">
    <source>
        <dbReference type="EMBL" id="GAQ93260.1"/>
    </source>
</evidence>
<evidence type="ECO:0000259" key="14">
    <source>
        <dbReference type="Pfam" id="PF26216"/>
    </source>
</evidence>
<dbReference type="GO" id="GO:0000166">
    <property type="term" value="F:nucleotide binding"/>
    <property type="evidence" value="ECO:0007669"/>
    <property type="project" value="UniProtKB-KW"/>
</dbReference>
<keyword evidence="9" id="KW-0808">Transferase</keyword>
<feature type="domain" description="GDPGP1-like C-terminal" evidence="14">
    <location>
        <begin position="269"/>
        <end position="415"/>
    </location>
</feature>
<keyword evidence="12" id="KW-0378">Hydrolase</keyword>
<dbReference type="Proteomes" id="UP000054558">
    <property type="component" value="Unassembled WGS sequence"/>
</dbReference>
<dbReference type="GO" id="GO:0080048">
    <property type="term" value="F:GDP-D-glucose phosphorylase activity"/>
    <property type="evidence" value="ECO:0000318"/>
    <property type="project" value="GO_Central"/>
</dbReference>
<evidence type="ECO:0000256" key="2">
    <source>
        <dbReference type="ARBA" id="ARBA00003049"/>
    </source>
</evidence>
<comment type="catalytic activity">
    <reaction evidence="1">
        <text>GDP-alpha-D-glucose + phosphate = alpha-D-glucose 1-phosphate + GDP + H(+)</text>
        <dbReference type="Rhea" id="RHEA:30387"/>
        <dbReference type="ChEBI" id="CHEBI:15378"/>
        <dbReference type="ChEBI" id="CHEBI:43474"/>
        <dbReference type="ChEBI" id="CHEBI:58189"/>
        <dbReference type="ChEBI" id="CHEBI:58601"/>
        <dbReference type="ChEBI" id="CHEBI:62230"/>
        <dbReference type="EC" id="2.7.7.78"/>
    </reaction>
</comment>